<dbReference type="InterPro" id="IPR003439">
    <property type="entry name" value="ABC_transporter-like_ATP-bd"/>
</dbReference>
<dbReference type="PANTHER" id="PTHR43394">
    <property type="entry name" value="ATP-DEPENDENT PERMEASE MDL1, MITOCHONDRIAL"/>
    <property type="match status" value="1"/>
</dbReference>
<feature type="transmembrane region" description="Helical" evidence="8">
    <location>
        <begin position="192"/>
        <end position="209"/>
    </location>
</feature>
<dbReference type="SMART" id="SM00382">
    <property type="entry name" value="AAA"/>
    <property type="match status" value="1"/>
</dbReference>
<keyword evidence="5 8" id="KW-1133">Transmembrane helix</keyword>
<evidence type="ECO:0000256" key="3">
    <source>
        <dbReference type="ARBA" id="ARBA00022741"/>
    </source>
</evidence>
<dbReference type="PROSITE" id="PS50929">
    <property type="entry name" value="ABC_TM1F"/>
    <property type="match status" value="1"/>
</dbReference>
<dbReference type="eggNOG" id="COG1132">
    <property type="taxonomic scope" value="Bacteria"/>
</dbReference>
<dbReference type="Proteomes" id="UP000001317">
    <property type="component" value="Chromosome"/>
</dbReference>
<evidence type="ECO:0000256" key="2">
    <source>
        <dbReference type="ARBA" id="ARBA00022692"/>
    </source>
</evidence>
<dbReference type="PANTHER" id="PTHR43394:SF1">
    <property type="entry name" value="ATP-BINDING CASSETTE SUB-FAMILY B MEMBER 10, MITOCHONDRIAL"/>
    <property type="match status" value="1"/>
</dbReference>
<dbReference type="InterPro" id="IPR039421">
    <property type="entry name" value="Type_1_exporter"/>
</dbReference>
<feature type="transmembrane region" description="Helical" evidence="8">
    <location>
        <begin position="297"/>
        <end position="318"/>
    </location>
</feature>
<reference evidence="11" key="1">
    <citation type="submission" date="2008-01" db="EMBL/GenBank/DDBJ databases">
        <title>Complete sequence of Shewanella halifaxensis HAW-EB4.</title>
        <authorList>
            <consortium name="US DOE Joint Genome Institute"/>
            <person name="Copeland A."/>
            <person name="Lucas S."/>
            <person name="Lapidus A."/>
            <person name="Glavina del Rio T."/>
            <person name="Dalin E."/>
            <person name="Tice H."/>
            <person name="Bruce D."/>
            <person name="Goodwin L."/>
            <person name="Pitluck S."/>
            <person name="Sims D."/>
            <person name="Brettin T."/>
            <person name="Detter J.C."/>
            <person name="Han C."/>
            <person name="Kuske C.R."/>
            <person name="Schmutz J."/>
            <person name="Larimer F."/>
            <person name="Land M."/>
            <person name="Hauser L."/>
            <person name="Kyrpides N."/>
            <person name="Kim E."/>
            <person name="Zhao J.-S."/>
            <person name="Richardson P."/>
        </authorList>
    </citation>
    <scope>NUCLEOTIDE SEQUENCE [LARGE SCALE GENOMIC DNA]</scope>
    <source>
        <strain evidence="11">HAW-EB4</strain>
    </source>
</reference>
<evidence type="ECO:0000313" key="11">
    <source>
        <dbReference type="EMBL" id="ABZ77942.1"/>
    </source>
</evidence>
<name>B0TSI8_SHEHH</name>
<keyword evidence="6 8" id="KW-0472">Membrane</keyword>
<dbReference type="InterPro" id="IPR011527">
    <property type="entry name" value="ABC1_TM_dom"/>
</dbReference>
<sequence>MPAFARVLLFCCCFHFNLKVKDIALNQNASSVAKDEPHSSTSKAGSAKSPNSHVSQRAVLPWIGAFLKPYRTKVITAIIFLFIGSLAWLSLGQGVRLMVDEGFLRDNGSRLNEIILLVIGITALSSSAIFCRFYLMTWLGERVSADIRLKVYDHLLKLSPGFYAKLRTGEVISRFTADSTLLQSVVGSSLSMMLRASVTVIGGVVMMAITSIKMTGLVLLAVPMVLGPIFFFGRKVRDLSRKSQDKVGDLGAYVDETLHEIHTVQAYSHEDQDRALFNGRVEAVMDAAKGRIKYRSILISLVMFLSILAIALVTWVGAHDVMNGAISAGELSAFMFYAVMVAGSVATISEVIGEIQRAAGATERLIELIETPIDIPVITVPLELATPVRGELELKQVRFSYSSMKPDSCDVSSLEPGNSPERASNNSLDDLNENYLEPDNSLERVSNNSPERVPYISNEDEVIRGLNIHIKPGERVALVGASGAGKSTLFELLQRFYVLNSGSIELDGVDIAKLTPQTLRQQYALVPQESVIFATSVLENVRYGRIEASEDEVKQACIAARADEFISDFTDGYQTYLGERGVRLSGGQKQRIAIARAILADRPILLLDEATSALDAVSEHKVKLALDSLMVGKTTLIIAHRLATVINVDRILVLDKGVVVASGTHQQLMQSSELYREFASLQLLTDDTEN</sequence>
<evidence type="ECO:0000256" key="4">
    <source>
        <dbReference type="ARBA" id="ARBA00022840"/>
    </source>
</evidence>
<dbReference type="EMBL" id="CP000931">
    <property type="protein sequence ID" value="ABZ77942.1"/>
    <property type="molecule type" value="Genomic_DNA"/>
</dbReference>
<feature type="transmembrane region" description="Helical" evidence="8">
    <location>
        <begin position="324"/>
        <end position="348"/>
    </location>
</feature>
<feature type="domain" description="ABC transporter" evidence="9">
    <location>
        <begin position="445"/>
        <end position="681"/>
    </location>
</feature>
<feature type="transmembrane region" description="Helical" evidence="8">
    <location>
        <begin position="74"/>
        <end position="94"/>
    </location>
</feature>
<feature type="transmembrane region" description="Helical" evidence="8">
    <location>
        <begin position="114"/>
        <end position="135"/>
    </location>
</feature>
<proteinExistence type="predicted"/>
<dbReference type="AlphaFoldDB" id="B0TSI8"/>
<dbReference type="GO" id="GO:0015421">
    <property type="term" value="F:ABC-type oligopeptide transporter activity"/>
    <property type="evidence" value="ECO:0007669"/>
    <property type="project" value="TreeGrafter"/>
</dbReference>
<feature type="domain" description="ABC transmembrane type-1" evidence="10">
    <location>
        <begin position="75"/>
        <end position="357"/>
    </location>
</feature>
<evidence type="ECO:0000256" key="1">
    <source>
        <dbReference type="ARBA" id="ARBA00004651"/>
    </source>
</evidence>
<evidence type="ECO:0000259" key="10">
    <source>
        <dbReference type="PROSITE" id="PS50929"/>
    </source>
</evidence>
<dbReference type="GO" id="GO:0016887">
    <property type="term" value="F:ATP hydrolysis activity"/>
    <property type="evidence" value="ECO:0007669"/>
    <property type="project" value="InterPro"/>
</dbReference>
<dbReference type="Gene3D" id="3.40.50.300">
    <property type="entry name" value="P-loop containing nucleotide triphosphate hydrolases"/>
    <property type="match status" value="1"/>
</dbReference>
<dbReference type="Pfam" id="PF00664">
    <property type="entry name" value="ABC_membrane"/>
    <property type="match status" value="1"/>
</dbReference>
<dbReference type="InterPro" id="IPR003593">
    <property type="entry name" value="AAA+_ATPase"/>
</dbReference>
<dbReference type="GO" id="GO:0005524">
    <property type="term" value="F:ATP binding"/>
    <property type="evidence" value="ECO:0007669"/>
    <property type="project" value="UniProtKB-KW"/>
</dbReference>
<dbReference type="Pfam" id="PF00005">
    <property type="entry name" value="ABC_tran"/>
    <property type="match status" value="1"/>
</dbReference>
<dbReference type="Gene3D" id="1.20.1560.10">
    <property type="entry name" value="ABC transporter type 1, transmembrane domain"/>
    <property type="match status" value="1"/>
</dbReference>
<protein>
    <submittedName>
        <fullName evidence="11">Lipid A ABC exporter family, fused ATPase and inner membrane subunits</fullName>
    </submittedName>
</protein>
<feature type="transmembrane region" description="Helical" evidence="8">
    <location>
        <begin position="215"/>
        <end position="233"/>
    </location>
</feature>
<evidence type="ECO:0000313" key="12">
    <source>
        <dbReference type="Proteomes" id="UP000001317"/>
    </source>
</evidence>
<dbReference type="CDD" id="cd18575">
    <property type="entry name" value="ABC_6TM_bac_exporter_ABCB8_10_like"/>
    <property type="match status" value="1"/>
</dbReference>
<dbReference type="FunFam" id="3.40.50.300:FF:000218">
    <property type="entry name" value="Multidrug ABC transporter ATP-binding protein"/>
    <property type="match status" value="1"/>
</dbReference>
<evidence type="ECO:0000256" key="8">
    <source>
        <dbReference type="SAM" id="Phobius"/>
    </source>
</evidence>
<dbReference type="GO" id="GO:0090374">
    <property type="term" value="P:oligopeptide export from mitochondrion"/>
    <property type="evidence" value="ECO:0007669"/>
    <property type="project" value="TreeGrafter"/>
</dbReference>
<dbReference type="InterPro" id="IPR027417">
    <property type="entry name" value="P-loop_NTPase"/>
</dbReference>
<dbReference type="PROSITE" id="PS00211">
    <property type="entry name" value="ABC_TRANSPORTER_1"/>
    <property type="match status" value="1"/>
</dbReference>
<dbReference type="SUPFAM" id="SSF52540">
    <property type="entry name" value="P-loop containing nucleoside triphosphate hydrolases"/>
    <property type="match status" value="1"/>
</dbReference>
<keyword evidence="3" id="KW-0547">Nucleotide-binding</keyword>
<evidence type="ECO:0000256" key="5">
    <source>
        <dbReference type="ARBA" id="ARBA00022989"/>
    </source>
</evidence>
<feature type="region of interest" description="Disordered" evidence="7">
    <location>
        <begin position="403"/>
        <end position="453"/>
    </location>
</feature>
<keyword evidence="12" id="KW-1185">Reference proteome</keyword>
<dbReference type="STRING" id="458817.Shal_3396"/>
<dbReference type="KEGG" id="shl:Shal_3396"/>
<organism evidence="11 12">
    <name type="scientific">Shewanella halifaxensis (strain HAW-EB4)</name>
    <dbReference type="NCBI Taxonomy" id="458817"/>
    <lineage>
        <taxon>Bacteria</taxon>
        <taxon>Pseudomonadati</taxon>
        <taxon>Pseudomonadota</taxon>
        <taxon>Gammaproteobacteria</taxon>
        <taxon>Alteromonadales</taxon>
        <taxon>Shewanellaceae</taxon>
        <taxon>Shewanella</taxon>
    </lineage>
</organism>
<dbReference type="SUPFAM" id="SSF90123">
    <property type="entry name" value="ABC transporter transmembrane region"/>
    <property type="match status" value="1"/>
</dbReference>
<evidence type="ECO:0000256" key="7">
    <source>
        <dbReference type="SAM" id="MobiDB-lite"/>
    </source>
</evidence>
<keyword evidence="2 8" id="KW-0812">Transmembrane</keyword>
<comment type="subcellular location">
    <subcellularLocation>
        <location evidence="1">Cell membrane</location>
        <topology evidence="1">Multi-pass membrane protein</topology>
    </subcellularLocation>
</comment>
<dbReference type="GO" id="GO:0005886">
    <property type="term" value="C:plasma membrane"/>
    <property type="evidence" value="ECO:0007669"/>
    <property type="project" value="UniProtKB-SubCell"/>
</dbReference>
<evidence type="ECO:0000256" key="6">
    <source>
        <dbReference type="ARBA" id="ARBA00023136"/>
    </source>
</evidence>
<gene>
    <name evidence="11" type="ordered locus">Shal_3396</name>
</gene>
<dbReference type="PROSITE" id="PS50893">
    <property type="entry name" value="ABC_TRANSPORTER_2"/>
    <property type="match status" value="1"/>
</dbReference>
<dbReference type="HOGENOM" id="CLU_000604_84_3_6"/>
<dbReference type="InterPro" id="IPR036640">
    <property type="entry name" value="ABC1_TM_sf"/>
</dbReference>
<evidence type="ECO:0000259" key="9">
    <source>
        <dbReference type="PROSITE" id="PS50893"/>
    </source>
</evidence>
<dbReference type="InterPro" id="IPR017871">
    <property type="entry name" value="ABC_transporter-like_CS"/>
</dbReference>
<accession>B0TSI8</accession>
<keyword evidence="4" id="KW-0067">ATP-binding</keyword>